<feature type="chain" id="PRO_5035300056" evidence="2">
    <location>
        <begin position="22"/>
        <end position="840"/>
    </location>
</feature>
<feature type="transmembrane region" description="Helical" evidence="1">
    <location>
        <begin position="808"/>
        <end position="825"/>
    </location>
</feature>
<name>A0A8J2LI15_9HEXA</name>
<sequence length="840" mass="93731">MECRTLVLFILIVTTIEQVVGIDPRILSDSLYLSGKQKGNDVTLVNGVTKSGKITVLYDSSSLDREYQLELLTAVQMAFYNLNEGDFLPQYIDLGRMDPPLTTALLTSTQWIINNRTNAMVSLLEPQALTQFIQIYDQFKSRRVLKVFTPRLVPKNTLPKTSVQVLCLQMSEMALSTALLNRVEKIGVKTLIPILDRDDPAQLEFLQHFIAAGHHRTEPIGVSSPLFVVQGEKSPSLQEVLNDERNSGISTGILLLATQGSQTVMEVANESKNILQMRWFSPNLMQYEEWALRGPESSNLRSNATFGIYSVHFVGTRGWDNPSRRKTLRELTHKTEASPRILSSILAYDAAWAARNYVKNNLDLALPMQGMSGEVSFDSDGYRQEGLYFGVSAVPELVSPLVTLLQPSKWILEDVINIVETIEGQYLITEYNVATSSMLTKEELTRFASGTSNSSDCQEHFMEIMTHDPFSQIATTYLFKKENLPYHLLIPNQHGYGITFMCRHADESRTTMKIACTPGGRFSDPVKCFRSHFASREKRQAQNRYRAYYGYNAPQSYANQAKVLYSRDDSNAFGNAYYGGQNGGSFNPSTLPTLTTRFDIPIVSEDVTSTTAPPPPAPKPLPELRQVLKASKPFVGSCVGAATGCAMCVLVLGRLPLGTLPPACTGPCFVGVFGSCGALLGRAFSETTVICTELFRQGYLDIDTFLADAEFGRQIIQQSPMIHKGYKMLATPLVEKMRQSKEFTEIVATFAIPWAKYMKYTLGYSDEFSWTGFAVNVIGSPICFIAGTIQGWTNNFQRENILPTGDNLSTSTTALLTLMFIFLLFQQHLQSRQKYRNHSS</sequence>
<keyword evidence="4" id="KW-1185">Reference proteome</keyword>
<proteinExistence type="predicted"/>
<protein>
    <submittedName>
        <fullName evidence="3">Uncharacterized protein</fullName>
    </submittedName>
</protein>
<feature type="signal peptide" evidence="2">
    <location>
        <begin position="1"/>
        <end position="21"/>
    </location>
</feature>
<dbReference type="AlphaFoldDB" id="A0A8J2LI15"/>
<dbReference type="EMBL" id="CAJVCH010563418">
    <property type="protein sequence ID" value="CAG7832091.1"/>
    <property type="molecule type" value="Genomic_DNA"/>
</dbReference>
<keyword evidence="1" id="KW-0812">Transmembrane</keyword>
<dbReference type="OrthoDB" id="10012363at2759"/>
<keyword evidence="2" id="KW-0732">Signal</keyword>
<feature type="transmembrane region" description="Helical" evidence="1">
    <location>
        <begin position="768"/>
        <end position="788"/>
    </location>
</feature>
<evidence type="ECO:0000256" key="1">
    <source>
        <dbReference type="SAM" id="Phobius"/>
    </source>
</evidence>
<dbReference type="Proteomes" id="UP000708208">
    <property type="component" value="Unassembled WGS sequence"/>
</dbReference>
<evidence type="ECO:0000313" key="4">
    <source>
        <dbReference type="Proteomes" id="UP000708208"/>
    </source>
</evidence>
<keyword evidence="1" id="KW-1133">Transmembrane helix</keyword>
<gene>
    <name evidence="3" type="ORF">AFUS01_LOCUS41797</name>
</gene>
<evidence type="ECO:0000256" key="2">
    <source>
        <dbReference type="SAM" id="SignalP"/>
    </source>
</evidence>
<accession>A0A8J2LI15</accession>
<keyword evidence="1" id="KW-0472">Membrane</keyword>
<evidence type="ECO:0000313" key="3">
    <source>
        <dbReference type="EMBL" id="CAG7832091.1"/>
    </source>
</evidence>
<reference evidence="3" key="1">
    <citation type="submission" date="2021-06" db="EMBL/GenBank/DDBJ databases">
        <authorList>
            <person name="Hodson N. C."/>
            <person name="Mongue J. A."/>
            <person name="Jaron S. K."/>
        </authorList>
    </citation>
    <scope>NUCLEOTIDE SEQUENCE</scope>
</reference>
<organism evidence="3 4">
    <name type="scientific">Allacma fusca</name>
    <dbReference type="NCBI Taxonomy" id="39272"/>
    <lineage>
        <taxon>Eukaryota</taxon>
        <taxon>Metazoa</taxon>
        <taxon>Ecdysozoa</taxon>
        <taxon>Arthropoda</taxon>
        <taxon>Hexapoda</taxon>
        <taxon>Collembola</taxon>
        <taxon>Symphypleona</taxon>
        <taxon>Sminthuridae</taxon>
        <taxon>Allacma</taxon>
    </lineage>
</organism>
<comment type="caution">
    <text evidence="3">The sequence shown here is derived from an EMBL/GenBank/DDBJ whole genome shotgun (WGS) entry which is preliminary data.</text>
</comment>